<evidence type="ECO:0000313" key="3">
    <source>
        <dbReference type="Proteomes" id="UP000054498"/>
    </source>
</evidence>
<feature type="region of interest" description="Disordered" evidence="1">
    <location>
        <begin position="56"/>
        <end position="148"/>
    </location>
</feature>
<feature type="region of interest" description="Disordered" evidence="1">
    <location>
        <begin position="160"/>
        <end position="182"/>
    </location>
</feature>
<dbReference type="RefSeq" id="XP_013897777.1">
    <property type="nucleotide sequence ID" value="XM_014042323.1"/>
</dbReference>
<name>A0A0D2JHB3_9CHLO</name>
<evidence type="ECO:0000313" key="2">
    <source>
        <dbReference type="EMBL" id="KIY98757.1"/>
    </source>
</evidence>
<organism evidence="2 3">
    <name type="scientific">Monoraphidium neglectum</name>
    <dbReference type="NCBI Taxonomy" id="145388"/>
    <lineage>
        <taxon>Eukaryota</taxon>
        <taxon>Viridiplantae</taxon>
        <taxon>Chlorophyta</taxon>
        <taxon>core chlorophytes</taxon>
        <taxon>Chlorophyceae</taxon>
        <taxon>CS clade</taxon>
        <taxon>Sphaeropleales</taxon>
        <taxon>Selenastraceae</taxon>
        <taxon>Monoraphidium</taxon>
    </lineage>
</organism>
<proteinExistence type="predicted"/>
<dbReference type="EMBL" id="KK102073">
    <property type="protein sequence ID" value="KIY98757.1"/>
    <property type="molecule type" value="Genomic_DNA"/>
</dbReference>
<protein>
    <submittedName>
        <fullName evidence="2">Uncharacterized protein</fullName>
    </submittedName>
</protein>
<dbReference type="GeneID" id="25742080"/>
<gene>
    <name evidence="2" type="ORF">MNEG_9205</name>
</gene>
<dbReference type="OrthoDB" id="10678998at2759"/>
<evidence type="ECO:0000256" key="1">
    <source>
        <dbReference type="SAM" id="MobiDB-lite"/>
    </source>
</evidence>
<sequence length="454" mass="45845">MSNMSACQDVLGLAAKAAAAASLDEVVRLMNEFQFMHAATPSYPIDYMARLPNWQQQEHHQYQEQQRPYVGERRAMSPASRRGAMDRPKTSSPRRMPHAPTGSEDAAYSSLSPLDQLLSQSIDGSPAGPHQTRPQLLRASSGDDASLAGDAPLLAACREREEADARTQALRQQQQQQPNPADLQSSILGLAGAAAAHPYAHSRSPAATSDAAAAAAAGFGLGQAAAGQQAWGQLPDQLDLRLLMAAQLQPHAAAAVAAAAAAAAAGPGQLQAHLLYEQAAAAAAAAAAGGGADAAVYSQLHAAAAGALGGASFGDVPSSAGILGSQGHYVDPAAAVAAAAAAAASAAAAHQLQGYAPHLLFDPALHFAPGAIRTALPQTLQAASVAGGRGGSAAAAALDCDSLGSDSGGSTPVKKTRRGCRGGRQKRWYMAQQMAAAAAISGGAIAGFDVFRAL</sequence>
<keyword evidence="3" id="KW-1185">Reference proteome</keyword>
<feature type="compositionally biased region" description="Low complexity" evidence="1">
    <location>
        <begin position="166"/>
        <end position="182"/>
    </location>
</feature>
<accession>A0A0D2JHB3</accession>
<dbReference type="AlphaFoldDB" id="A0A0D2JHB3"/>
<feature type="compositionally biased region" description="Low complexity" evidence="1">
    <location>
        <begin position="109"/>
        <end position="121"/>
    </location>
</feature>
<reference evidence="2 3" key="1">
    <citation type="journal article" date="2013" name="BMC Genomics">
        <title>Reconstruction of the lipid metabolism for the microalga Monoraphidium neglectum from its genome sequence reveals characteristics suitable for biofuel production.</title>
        <authorList>
            <person name="Bogen C."/>
            <person name="Al-Dilaimi A."/>
            <person name="Albersmeier A."/>
            <person name="Wichmann J."/>
            <person name="Grundmann M."/>
            <person name="Rupp O."/>
            <person name="Lauersen K.J."/>
            <person name="Blifernez-Klassen O."/>
            <person name="Kalinowski J."/>
            <person name="Goesmann A."/>
            <person name="Mussgnug J.H."/>
            <person name="Kruse O."/>
        </authorList>
    </citation>
    <scope>NUCLEOTIDE SEQUENCE [LARGE SCALE GENOMIC DNA]</scope>
    <source>
        <strain evidence="2 3">SAG 48.87</strain>
    </source>
</reference>
<dbReference type="KEGG" id="mng:MNEG_9205"/>
<dbReference type="Proteomes" id="UP000054498">
    <property type="component" value="Unassembled WGS sequence"/>
</dbReference>